<evidence type="ECO:0000313" key="2">
    <source>
        <dbReference type="EMBL" id="RCK79855.1"/>
    </source>
</evidence>
<accession>A0A367ZNZ9</accession>
<sequence length="311" mass="33666">MRATALSNGPRLPGSAVMLVMILLLTGSLGWTASAGTPFADEPIAPAAALSTTASSGSAAPAEATSAGQRIRVGSYNIAHARGNKTGGLNELARLKNLRGIADLIKAQKLDIVGFQEISSHDLRAAFRDQTKYLAQRTGLTHHVYAENVEILGGLLATQGNAVISRFPIVSWVNHPLYRSDPKREPRSCLEVLLDLGQGRKLRLFVVHLSTDATESTRQIQEVWGLIEKATEPVILLGDFNSRPGSERIKWLKQRMTDTTSRVSTTYLDKPGVKIDYHFIKGDITGGTASVMGFAEGYSDHGCLINDYLVK</sequence>
<dbReference type="InterPro" id="IPR036691">
    <property type="entry name" value="Endo/exonu/phosph_ase_sf"/>
</dbReference>
<dbReference type="GO" id="GO:0003824">
    <property type="term" value="F:catalytic activity"/>
    <property type="evidence" value="ECO:0007669"/>
    <property type="project" value="InterPro"/>
</dbReference>
<reference evidence="2 3" key="1">
    <citation type="submission" date="2018-05" db="EMBL/GenBank/DDBJ databases">
        <title>A metagenomic window into the 2 km-deep terrestrial subsurface aquifer revealed taxonomically and functionally diverse microbial community comprising novel uncultured bacterial lineages.</title>
        <authorList>
            <person name="Kadnikov V.V."/>
            <person name="Mardanov A.V."/>
            <person name="Beletsky A.V."/>
            <person name="Banks D."/>
            <person name="Pimenov N.V."/>
            <person name="Frank Y.A."/>
            <person name="Karnachuk O.V."/>
            <person name="Ravin N.V."/>
        </authorList>
    </citation>
    <scope>NUCLEOTIDE SEQUENCE [LARGE SCALE GENOMIC DNA]</scope>
    <source>
        <strain evidence="2">BY5</strain>
    </source>
</reference>
<proteinExistence type="predicted"/>
<dbReference type="EMBL" id="QOQW01000010">
    <property type="protein sequence ID" value="RCK79855.1"/>
    <property type="molecule type" value="Genomic_DNA"/>
</dbReference>
<dbReference type="GO" id="GO:0006506">
    <property type="term" value="P:GPI anchor biosynthetic process"/>
    <property type="evidence" value="ECO:0007669"/>
    <property type="project" value="TreeGrafter"/>
</dbReference>
<dbReference type="Proteomes" id="UP000252355">
    <property type="component" value="Unassembled WGS sequence"/>
</dbReference>
<dbReference type="PANTHER" id="PTHR14859:SF15">
    <property type="entry name" value="ENDONUCLEASE_EXONUCLEASE_PHOSPHATASE DOMAIN-CONTAINING PROTEIN"/>
    <property type="match status" value="1"/>
</dbReference>
<dbReference type="PANTHER" id="PTHR14859">
    <property type="entry name" value="CALCOFLUOR WHITE HYPERSENSITIVE PROTEIN PRECURSOR"/>
    <property type="match status" value="1"/>
</dbReference>
<dbReference type="AlphaFoldDB" id="A0A367ZNZ9"/>
<comment type="caution">
    <text evidence="2">The sequence shown here is derived from an EMBL/GenBank/DDBJ whole genome shotgun (WGS) entry which is preliminary data.</text>
</comment>
<evidence type="ECO:0000259" key="1">
    <source>
        <dbReference type="Pfam" id="PF03372"/>
    </source>
</evidence>
<feature type="domain" description="Endonuclease/exonuclease/phosphatase" evidence="1">
    <location>
        <begin position="75"/>
        <end position="301"/>
    </location>
</feature>
<evidence type="ECO:0000313" key="3">
    <source>
        <dbReference type="Proteomes" id="UP000252355"/>
    </source>
</evidence>
<organism evidence="2 3">
    <name type="scientific">Candidatus Ozemobacter sibiricus</name>
    <dbReference type="NCBI Taxonomy" id="2268124"/>
    <lineage>
        <taxon>Bacteria</taxon>
        <taxon>Candidatus Ozemobacteria</taxon>
        <taxon>Candidatus Ozemobacterales</taxon>
        <taxon>Candidatus Ozemobacteraceae</taxon>
        <taxon>Candidatus Ozemobacter</taxon>
    </lineage>
</organism>
<dbReference type="InterPro" id="IPR005135">
    <property type="entry name" value="Endo/exonuclease/phosphatase"/>
</dbReference>
<protein>
    <submittedName>
        <fullName evidence="2">Putative secreted protein</fullName>
    </submittedName>
</protein>
<dbReference type="Gene3D" id="3.60.10.10">
    <property type="entry name" value="Endonuclease/exonuclease/phosphatase"/>
    <property type="match status" value="1"/>
</dbReference>
<gene>
    <name evidence="2" type="ORF">OZSIB_4009</name>
</gene>
<dbReference type="InterPro" id="IPR051916">
    <property type="entry name" value="GPI-anchor_lipid_remodeler"/>
</dbReference>
<dbReference type="Pfam" id="PF03372">
    <property type="entry name" value="Exo_endo_phos"/>
    <property type="match status" value="1"/>
</dbReference>
<dbReference type="GO" id="GO:0016020">
    <property type="term" value="C:membrane"/>
    <property type="evidence" value="ECO:0007669"/>
    <property type="project" value="GOC"/>
</dbReference>
<dbReference type="SUPFAM" id="SSF56219">
    <property type="entry name" value="DNase I-like"/>
    <property type="match status" value="1"/>
</dbReference>
<name>A0A367ZNZ9_9BACT</name>